<dbReference type="InterPro" id="IPR001932">
    <property type="entry name" value="PPM-type_phosphatase-like_dom"/>
</dbReference>
<dbReference type="InterPro" id="IPR013656">
    <property type="entry name" value="PAS_4"/>
</dbReference>
<keyword evidence="4" id="KW-1185">Reference proteome</keyword>
<organism evidence="3 4">
    <name type="scientific">Rubritalea squalenifaciens DSM 18772</name>
    <dbReference type="NCBI Taxonomy" id="1123071"/>
    <lineage>
        <taxon>Bacteria</taxon>
        <taxon>Pseudomonadati</taxon>
        <taxon>Verrucomicrobiota</taxon>
        <taxon>Verrucomicrobiia</taxon>
        <taxon>Verrucomicrobiales</taxon>
        <taxon>Rubritaleaceae</taxon>
        <taxon>Rubritalea</taxon>
    </lineage>
</organism>
<dbReference type="Proteomes" id="UP000184510">
    <property type="component" value="Unassembled WGS sequence"/>
</dbReference>
<dbReference type="Gene3D" id="3.30.450.20">
    <property type="entry name" value="PAS domain"/>
    <property type="match status" value="2"/>
</dbReference>
<dbReference type="Pfam" id="PF08447">
    <property type="entry name" value="PAS_3"/>
    <property type="match status" value="1"/>
</dbReference>
<dbReference type="InterPro" id="IPR000700">
    <property type="entry name" value="PAS-assoc_C"/>
</dbReference>
<dbReference type="GO" id="GO:0016791">
    <property type="term" value="F:phosphatase activity"/>
    <property type="evidence" value="ECO:0007669"/>
    <property type="project" value="TreeGrafter"/>
</dbReference>
<dbReference type="Pfam" id="PF07228">
    <property type="entry name" value="SpoIIE"/>
    <property type="match status" value="1"/>
</dbReference>
<evidence type="ECO:0000259" key="2">
    <source>
        <dbReference type="PROSITE" id="PS50113"/>
    </source>
</evidence>
<reference evidence="3 4" key="1">
    <citation type="submission" date="2016-11" db="EMBL/GenBank/DDBJ databases">
        <authorList>
            <person name="Jaros S."/>
            <person name="Januszkiewicz K."/>
            <person name="Wedrychowicz H."/>
        </authorList>
    </citation>
    <scope>NUCLEOTIDE SEQUENCE [LARGE SCALE GENOMIC DNA]</scope>
    <source>
        <strain evidence="3 4">DSM 18772</strain>
    </source>
</reference>
<dbReference type="AlphaFoldDB" id="A0A1M6E8Q4"/>
<protein>
    <submittedName>
        <fullName evidence="3">PAS domain S-box-containing protein</fullName>
    </submittedName>
</protein>
<dbReference type="InterPro" id="IPR035965">
    <property type="entry name" value="PAS-like_dom_sf"/>
</dbReference>
<dbReference type="PANTHER" id="PTHR43156:SF2">
    <property type="entry name" value="STAGE II SPORULATION PROTEIN E"/>
    <property type="match status" value="1"/>
</dbReference>
<dbReference type="NCBIfam" id="TIGR00229">
    <property type="entry name" value="sensory_box"/>
    <property type="match status" value="1"/>
</dbReference>
<dbReference type="Gene3D" id="3.60.40.10">
    <property type="entry name" value="PPM-type phosphatase domain"/>
    <property type="match status" value="1"/>
</dbReference>
<sequence length="531" mass="60781">MEMTFQDTLNLVLKASNEGVWDWYVGSDEVYYSDRVRDFMGWKSGEEINIFKEPEKILFKPDVAYFSNILEMTLADSDEELFAIDCRIVCPNGRKRWLRIRGIVTWQDEKPIRLTGSMIDISKRKRAEAALEEERSMLRLVIDHVPVQVFFKDTESRYVMVNQRQCDWIGAKNPEEILGKTPEDYFTENHWNISRSNDLKIMETGESIVDQIVCERWKNRPDTYVQIVKRPWWDSRGKLKGTFGISTDVTKLISAKEKLEQMALNLQMRNRAYMEELQLAREVQQALLPGRQGVWEEHIAPMVGKADIAQRYIPATELAGDYYDVMPLEDGKVGIFIADVMGHGVRSALVVGMIKGVMEKASSYASQPAEFMSRLNQGLTRILGRSKIDMFTTACYVVLDFERDHMCIVSAGHDYPLFKWRGESKITGHESKGPALGLFMQAEYHSVCCSISDVDTMLMYTDGIYESSNINGDEWGIERLEKAYREGGCESMEALLDYIDQRAMAWMGEKGFDDDVCLIGVRMKGANGLGL</sequence>
<name>A0A1M6E8Q4_9BACT</name>
<feature type="domain" description="PAC" evidence="2">
    <location>
        <begin position="82"/>
        <end position="133"/>
    </location>
</feature>
<dbReference type="PANTHER" id="PTHR43156">
    <property type="entry name" value="STAGE II SPORULATION PROTEIN E-RELATED"/>
    <property type="match status" value="1"/>
</dbReference>
<dbReference type="STRING" id="1123071.SAMN02745181_0966"/>
<dbReference type="SUPFAM" id="SSF81606">
    <property type="entry name" value="PP2C-like"/>
    <property type="match status" value="1"/>
</dbReference>
<evidence type="ECO:0000256" key="1">
    <source>
        <dbReference type="ARBA" id="ARBA00022801"/>
    </source>
</evidence>
<evidence type="ECO:0000313" key="4">
    <source>
        <dbReference type="Proteomes" id="UP000184510"/>
    </source>
</evidence>
<dbReference type="SUPFAM" id="SSF55785">
    <property type="entry name" value="PYP-like sensor domain (PAS domain)"/>
    <property type="match status" value="2"/>
</dbReference>
<evidence type="ECO:0000313" key="3">
    <source>
        <dbReference type="EMBL" id="SHI81825.1"/>
    </source>
</evidence>
<dbReference type="PROSITE" id="PS50113">
    <property type="entry name" value="PAC"/>
    <property type="match status" value="1"/>
</dbReference>
<dbReference type="EMBL" id="FQYR01000002">
    <property type="protein sequence ID" value="SHI81825.1"/>
    <property type="molecule type" value="Genomic_DNA"/>
</dbReference>
<proteinExistence type="predicted"/>
<accession>A0A1M6E8Q4</accession>
<dbReference type="InterPro" id="IPR000014">
    <property type="entry name" value="PAS"/>
</dbReference>
<keyword evidence="1" id="KW-0378">Hydrolase</keyword>
<dbReference type="InterPro" id="IPR013655">
    <property type="entry name" value="PAS_fold_3"/>
</dbReference>
<dbReference type="InterPro" id="IPR036457">
    <property type="entry name" value="PPM-type-like_dom_sf"/>
</dbReference>
<dbReference type="InterPro" id="IPR052016">
    <property type="entry name" value="Bact_Sigma-Reg"/>
</dbReference>
<gene>
    <name evidence="3" type="ORF">SAMN02745181_0966</name>
</gene>
<dbReference type="SMART" id="SM00331">
    <property type="entry name" value="PP2C_SIG"/>
    <property type="match status" value="1"/>
</dbReference>
<dbReference type="InParanoid" id="A0A1M6E8Q4"/>
<dbReference type="CDD" id="cd00130">
    <property type="entry name" value="PAS"/>
    <property type="match status" value="1"/>
</dbReference>
<dbReference type="Pfam" id="PF08448">
    <property type="entry name" value="PAS_4"/>
    <property type="match status" value="1"/>
</dbReference>